<dbReference type="AlphaFoldDB" id="A0A1Q6DVV9"/>
<reference evidence="1" key="1">
    <citation type="submission" date="2016-12" db="EMBL/GenBank/DDBJ databases">
        <title>Discovery of methanogenic haloarchaea.</title>
        <authorList>
            <person name="Sorokin D.Y."/>
            <person name="Makarova K.S."/>
            <person name="Abbas B."/>
            <person name="Ferrer M."/>
            <person name="Golyshin P.N."/>
        </authorList>
    </citation>
    <scope>NUCLEOTIDE SEQUENCE [LARGE SCALE GENOMIC DNA]</scope>
    <source>
        <strain evidence="1">HMET1</strain>
    </source>
</reference>
<accession>A0A1Q6DVV9</accession>
<evidence type="ECO:0008006" key="3">
    <source>
        <dbReference type="Google" id="ProtNLM"/>
    </source>
</evidence>
<gene>
    <name evidence="1" type="ORF">BTN85_0968</name>
</gene>
<proteinExistence type="predicted"/>
<evidence type="ECO:0000313" key="2">
    <source>
        <dbReference type="Proteomes" id="UP000185744"/>
    </source>
</evidence>
<dbReference type="PIRSF" id="PIRSF004962">
    <property type="entry name" value="UCP004962"/>
    <property type="match status" value="1"/>
</dbReference>
<dbReference type="InParanoid" id="A0A1Q6DVV9"/>
<sequence length="160" mass="17794">MIKKIDEGSGISFLLRKFASLAADKNLEKIVFSGSSFTCIPFAELAAYSSRKTSKSYFIPNTEIAKAKKLVEGEIGIEVSELEEKKELSNPSALVLLGGLAMPQTKTGIEDVKELIDKLSPSCLIGMCFMGIFFDEDWVETLDFKYLLDTTFNPVKLYKK</sequence>
<evidence type="ECO:0000313" key="1">
    <source>
        <dbReference type="EMBL" id="OKY78477.1"/>
    </source>
</evidence>
<dbReference type="Pfam" id="PF09897">
    <property type="entry name" value="DUF2124"/>
    <property type="match status" value="1"/>
</dbReference>
<dbReference type="EMBL" id="MSDW01000001">
    <property type="protein sequence ID" value="OKY78477.1"/>
    <property type="molecule type" value="Genomic_DNA"/>
</dbReference>
<dbReference type="InterPro" id="IPR009183">
    <property type="entry name" value="UCP004962"/>
</dbReference>
<keyword evidence="2" id="KW-1185">Reference proteome</keyword>
<dbReference type="Proteomes" id="UP000185744">
    <property type="component" value="Unassembled WGS sequence"/>
</dbReference>
<dbReference type="Gene3D" id="3.40.50.2300">
    <property type="match status" value="1"/>
</dbReference>
<name>A0A1Q6DVV9_METT1</name>
<dbReference type="FunCoup" id="A0A1Q6DVV9">
    <property type="interactions" value="6"/>
</dbReference>
<organism evidence="1 2">
    <name type="scientific">Methanohalarchaeum thermophilum</name>
    <dbReference type="NCBI Taxonomy" id="1903181"/>
    <lineage>
        <taxon>Archaea</taxon>
        <taxon>Methanobacteriati</taxon>
        <taxon>Methanobacteriota</taxon>
        <taxon>Methanonatronarchaeia</taxon>
        <taxon>Methanonatronarchaeales</taxon>
        <taxon>Methanonatronarchaeaceae</taxon>
        <taxon>Candidatus Methanohalarchaeum</taxon>
    </lineage>
</organism>
<protein>
    <recommendedName>
        <fullName evidence="3">DUF2124 domain-containing protein</fullName>
    </recommendedName>
</protein>
<comment type="caution">
    <text evidence="1">The sequence shown here is derived from an EMBL/GenBank/DDBJ whole genome shotgun (WGS) entry which is preliminary data.</text>
</comment>